<keyword evidence="2" id="KW-1185">Reference proteome</keyword>
<evidence type="ECO:0000313" key="2">
    <source>
        <dbReference type="Proteomes" id="UP000423725"/>
    </source>
</evidence>
<evidence type="ECO:0000313" key="1">
    <source>
        <dbReference type="EMBL" id="QGJ88834.1"/>
    </source>
</evidence>
<dbReference type="EMBL" id="MN585979">
    <property type="protein sequence ID" value="QGJ88834.1"/>
    <property type="molecule type" value="Genomic_DNA"/>
</dbReference>
<dbReference type="Proteomes" id="UP000423725">
    <property type="component" value="Segment"/>
</dbReference>
<organism evidence="1 2">
    <name type="scientific">Mycobacterium phage Yecey3</name>
    <dbReference type="NCBI Taxonomy" id="2656617"/>
    <lineage>
        <taxon>Viruses</taxon>
        <taxon>Duplodnaviria</taxon>
        <taxon>Heunggongvirae</taxon>
        <taxon>Uroviricota</taxon>
        <taxon>Caudoviricetes</taxon>
        <taxon>Yeceytrevirus</taxon>
        <taxon>Yeceytrevirus yecey3</taxon>
    </lineage>
</organism>
<dbReference type="GeneID" id="64871125"/>
<reference evidence="1 2" key="1">
    <citation type="submission" date="2019-10" db="EMBL/GenBank/DDBJ databases">
        <authorList>
            <person name="Curtis N."/>
            <person name="Kistler A.L."/>
            <person name="Garlena R.A."/>
            <person name="Russell D.A."/>
            <person name="Pope W.H."/>
            <person name="Jacobs-Sera D."/>
            <person name="Hatfull G.F."/>
        </authorList>
    </citation>
    <scope>NUCLEOTIDE SEQUENCE [LARGE SCALE GENOMIC DNA]</scope>
</reference>
<dbReference type="RefSeq" id="YP_010061508.1">
    <property type="nucleotide sequence ID" value="NC_054783.1"/>
</dbReference>
<accession>A0A649V9E9</accession>
<sequence>MEKQADVAVSNQVFEGRVVYGPGQIEVTTVKAPGWRKAHRKLAKREGFPHLWITHIEHDPHAGNGQGGIVTTTWED</sequence>
<proteinExistence type="predicted"/>
<dbReference type="KEGG" id="vg:64871125"/>
<gene>
    <name evidence="1" type="primary">83</name>
    <name evidence="1" type="ORF">SEA_YECEY3_83</name>
</gene>
<protein>
    <submittedName>
        <fullName evidence="1">Uncharacterized protein</fullName>
    </submittedName>
</protein>
<name>A0A649V9E9_9CAUD</name>